<dbReference type="EMBL" id="LPWD01000181">
    <property type="protein sequence ID" value="ODS03033.1"/>
    <property type="molecule type" value="Genomic_DNA"/>
</dbReference>
<evidence type="ECO:0000313" key="2">
    <source>
        <dbReference type="EMBL" id="ODS03033.1"/>
    </source>
</evidence>
<proteinExistence type="predicted"/>
<keyword evidence="1" id="KW-0732">Signal</keyword>
<evidence type="ECO:0000313" key="3">
    <source>
        <dbReference type="Proteomes" id="UP000095042"/>
    </source>
</evidence>
<organism evidence="2 3">
    <name type="scientific">Methyloceanibacter marginalis</name>
    <dbReference type="NCBI Taxonomy" id="1774971"/>
    <lineage>
        <taxon>Bacteria</taxon>
        <taxon>Pseudomonadati</taxon>
        <taxon>Pseudomonadota</taxon>
        <taxon>Alphaproteobacteria</taxon>
        <taxon>Hyphomicrobiales</taxon>
        <taxon>Hyphomicrobiaceae</taxon>
        <taxon>Methyloceanibacter</taxon>
    </lineage>
</organism>
<feature type="signal peptide" evidence="1">
    <location>
        <begin position="1"/>
        <end position="26"/>
    </location>
</feature>
<keyword evidence="3" id="KW-1185">Reference proteome</keyword>
<protein>
    <submittedName>
        <fullName evidence="2">Uncharacterized protein</fullName>
    </submittedName>
</protein>
<dbReference type="Proteomes" id="UP000095042">
    <property type="component" value="Unassembled WGS sequence"/>
</dbReference>
<accession>A0A1E3WB44</accession>
<gene>
    <name evidence="2" type="ORF">AUC71_12015</name>
</gene>
<comment type="caution">
    <text evidence="2">The sequence shown here is derived from an EMBL/GenBank/DDBJ whole genome shotgun (WGS) entry which is preliminary data.</text>
</comment>
<name>A0A1E3WB44_9HYPH</name>
<reference evidence="2 3" key="1">
    <citation type="journal article" date="2016" name="Environ. Microbiol.">
        <title>New Methyloceanibacter diversity from North Sea sediments includes methanotroph containing solely the soluble methane monooxygenase.</title>
        <authorList>
            <person name="Vekeman B."/>
            <person name="Kerckhof F.M."/>
            <person name="Cremers G."/>
            <person name="de Vos P."/>
            <person name="Vandamme P."/>
            <person name="Boon N."/>
            <person name="Op den Camp H.J."/>
            <person name="Heylen K."/>
        </authorList>
    </citation>
    <scope>NUCLEOTIDE SEQUENCE [LARGE SCALE GENOMIC DNA]</scope>
    <source>
        <strain evidence="2 3">R-67177</strain>
    </source>
</reference>
<dbReference type="OrthoDB" id="7376394at2"/>
<sequence length="205" mass="21734">MQVLFATVKGLMALGVAMLFIDDARAQVPIEEDAGTITMTGTVEEIEVPERVLMVVGPGGNTVVGVVSPDVKDIKKIKLKDQITIQYSQEVAVALRQADGPPAAAQDGFEANETSDMGLDAPTVAEQDWTEMTPSGGEADLTTIEVTDTIAAINKRKRTVSFAGTGGKTRTIFVPPSVQGFDQLEVGDMIVLEVTRASIVNVKIS</sequence>
<evidence type="ECO:0000256" key="1">
    <source>
        <dbReference type="SAM" id="SignalP"/>
    </source>
</evidence>
<feature type="chain" id="PRO_5009139154" evidence="1">
    <location>
        <begin position="27"/>
        <end position="205"/>
    </location>
</feature>
<dbReference type="AlphaFoldDB" id="A0A1E3WB44"/>
<dbReference type="RefSeq" id="WP_069623782.1">
    <property type="nucleotide sequence ID" value="NZ_LPWD01000181.1"/>
</dbReference>